<reference evidence="3 4" key="1">
    <citation type="submission" date="2021-03" db="EMBL/GenBank/DDBJ databases">
        <authorList>
            <person name="Xin L."/>
        </authorList>
    </citation>
    <scope>NUCLEOTIDE SEQUENCE [LARGE SCALE GENOMIC DNA]</scope>
    <source>
        <strain evidence="3 4">XHU 5031</strain>
    </source>
</reference>
<proteinExistence type="inferred from homology"/>
<protein>
    <submittedName>
        <fullName evidence="3">Type II/IV secretion system ATPase subunit</fullName>
    </submittedName>
</protein>
<dbReference type="PANTHER" id="PTHR30486:SF6">
    <property type="entry name" value="TYPE IV PILUS RETRACTATION ATPASE PILT"/>
    <property type="match status" value="1"/>
</dbReference>
<dbReference type="Proteomes" id="UP000664617">
    <property type="component" value="Unassembled WGS sequence"/>
</dbReference>
<dbReference type="InterPro" id="IPR001482">
    <property type="entry name" value="T2SS/T4SS_dom"/>
</dbReference>
<dbReference type="Gene3D" id="3.30.450.380">
    <property type="match status" value="1"/>
</dbReference>
<evidence type="ECO:0000313" key="3">
    <source>
        <dbReference type="EMBL" id="MBO0608270.1"/>
    </source>
</evidence>
<name>A0ABS3I5M5_9MICO</name>
<comment type="caution">
    <text evidence="3">The sequence shown here is derived from an EMBL/GenBank/DDBJ whole genome shotgun (WGS) entry which is preliminary data.</text>
</comment>
<dbReference type="Gene3D" id="3.40.50.300">
    <property type="entry name" value="P-loop containing nucleotide triphosphate hydrolases"/>
    <property type="match status" value="1"/>
</dbReference>
<keyword evidence="4" id="KW-1185">Reference proteome</keyword>
<dbReference type="InterPro" id="IPR027417">
    <property type="entry name" value="P-loop_NTPase"/>
</dbReference>
<accession>A0ABS3I5M5</accession>
<dbReference type="RefSeq" id="WP_207274250.1">
    <property type="nucleotide sequence ID" value="NZ_JAFMPK010000024.1"/>
</dbReference>
<dbReference type="PANTHER" id="PTHR30486">
    <property type="entry name" value="TWITCHING MOTILITY PROTEIN PILT"/>
    <property type="match status" value="1"/>
</dbReference>
<evidence type="ECO:0000259" key="2">
    <source>
        <dbReference type="Pfam" id="PF00437"/>
    </source>
</evidence>
<feature type="domain" description="Bacterial type II secretion system protein E" evidence="2">
    <location>
        <begin position="137"/>
        <end position="385"/>
    </location>
</feature>
<dbReference type="CDD" id="cd01130">
    <property type="entry name" value="VirB11-like_ATPase"/>
    <property type="match status" value="1"/>
</dbReference>
<dbReference type="InterPro" id="IPR050921">
    <property type="entry name" value="T4SS_GSP_E_ATPase"/>
</dbReference>
<sequence>MWVAGGRQVRTLEASNPGGVRDSEFWRQVNSLRGEVSSRLTNALAARELDEEEREALGQELIQQVVRDHNDAMLSGGQRPWTAEYQVEITRALFDALFRLGRLQPLIDTPDVENIEITGTQPVLMLMGDGRRVYTEPIADSDAELIDFLQFLAARDPANERSFTRANPFLNLDLPGRVRLAAVGWVVPAPRVTIRLQRLQSVDLGVLRGTGTVDAVLEQFLTAAVRARKSIVVSGQGQGSGKTTLLRALCASLSPWESVATIETDYELYLHLEPEKHRRVVALRTREGSGEMNTAGRRVGEIDTNINVYESLRHNISRVIVGEVRGPEIVSMFQAMQMGNGSLSTVHADGARDVVERLVGMAVQDSTLSETYAYRQVAQSIDLIVFLRVDIDPATGLRTRYVSEVIEVTRGEAGNPVAVTDVFRPGPDGRAVPAHTPSFLADLETVGFDPNLLNFHDGLWGVTP</sequence>
<evidence type="ECO:0000256" key="1">
    <source>
        <dbReference type="ARBA" id="ARBA00006611"/>
    </source>
</evidence>
<evidence type="ECO:0000313" key="4">
    <source>
        <dbReference type="Proteomes" id="UP000664617"/>
    </source>
</evidence>
<dbReference type="Pfam" id="PF00437">
    <property type="entry name" value="T2SSE"/>
    <property type="match status" value="1"/>
</dbReference>
<comment type="similarity">
    <text evidence="1">Belongs to the GSP E family.</text>
</comment>
<dbReference type="SUPFAM" id="SSF52540">
    <property type="entry name" value="P-loop containing nucleoside triphosphate hydrolases"/>
    <property type="match status" value="1"/>
</dbReference>
<dbReference type="EMBL" id="JAFMPK010000024">
    <property type="protein sequence ID" value="MBO0608270.1"/>
    <property type="molecule type" value="Genomic_DNA"/>
</dbReference>
<gene>
    <name evidence="3" type="ORF">J0911_04430</name>
</gene>
<organism evidence="3 4">
    <name type="scientific">Myceligenerans salitolerans</name>
    <dbReference type="NCBI Taxonomy" id="1230528"/>
    <lineage>
        <taxon>Bacteria</taxon>
        <taxon>Bacillati</taxon>
        <taxon>Actinomycetota</taxon>
        <taxon>Actinomycetes</taxon>
        <taxon>Micrococcales</taxon>
        <taxon>Promicromonosporaceae</taxon>
        <taxon>Myceligenerans</taxon>
    </lineage>
</organism>
<reference evidence="4" key="2">
    <citation type="submission" date="2023-07" db="EMBL/GenBank/DDBJ databases">
        <title>Myceligenerans salitolerans sp. nov., a halotolerant actinomycete isolated from a salt lake in Xinjiang, China.</title>
        <authorList>
            <person name="Guan T."/>
        </authorList>
    </citation>
    <scope>NUCLEOTIDE SEQUENCE [LARGE SCALE GENOMIC DNA]</scope>
    <source>
        <strain evidence="4">XHU 5031</strain>
    </source>
</reference>